<dbReference type="AlphaFoldDB" id="A0A9N9PDY8"/>
<feature type="signal peptide" evidence="2">
    <location>
        <begin position="1"/>
        <end position="19"/>
    </location>
</feature>
<proteinExistence type="predicted"/>
<keyword evidence="2" id="KW-0732">Signal</keyword>
<evidence type="ECO:0000313" key="4">
    <source>
        <dbReference type="Proteomes" id="UP000789759"/>
    </source>
</evidence>
<gene>
    <name evidence="3" type="ORF">CPELLU_LOCUS18793</name>
</gene>
<accession>A0A9N9PDY8</accession>
<feature type="region of interest" description="Disordered" evidence="1">
    <location>
        <begin position="29"/>
        <end position="97"/>
    </location>
</feature>
<organism evidence="3 4">
    <name type="scientific">Cetraspora pellucida</name>
    <dbReference type="NCBI Taxonomy" id="1433469"/>
    <lineage>
        <taxon>Eukaryota</taxon>
        <taxon>Fungi</taxon>
        <taxon>Fungi incertae sedis</taxon>
        <taxon>Mucoromycota</taxon>
        <taxon>Glomeromycotina</taxon>
        <taxon>Glomeromycetes</taxon>
        <taxon>Diversisporales</taxon>
        <taxon>Gigasporaceae</taxon>
        <taxon>Cetraspora</taxon>
    </lineage>
</organism>
<keyword evidence="4" id="KW-1185">Reference proteome</keyword>
<evidence type="ECO:0000313" key="3">
    <source>
        <dbReference type="EMBL" id="CAG8812401.1"/>
    </source>
</evidence>
<dbReference type="Proteomes" id="UP000789759">
    <property type="component" value="Unassembled WGS sequence"/>
</dbReference>
<dbReference type="EMBL" id="CAJVQA010039827">
    <property type="protein sequence ID" value="CAG8812401.1"/>
    <property type="molecule type" value="Genomic_DNA"/>
</dbReference>
<feature type="non-terminal residue" evidence="3">
    <location>
        <position position="97"/>
    </location>
</feature>
<comment type="caution">
    <text evidence="3">The sequence shown here is derived from an EMBL/GenBank/DDBJ whole genome shotgun (WGS) entry which is preliminary data.</text>
</comment>
<protein>
    <submittedName>
        <fullName evidence="3">3621_t:CDS:1</fullName>
    </submittedName>
</protein>
<sequence>MKFNFTTLFSIFLAASVLAVPTPIENDNEIVHEDKREPGHEGHGHREDEDWWKRDPGHEGHYRYENGHHEDKDWRKRVPGHEDPYRYENGHHEDKDW</sequence>
<evidence type="ECO:0000256" key="1">
    <source>
        <dbReference type="SAM" id="MobiDB-lite"/>
    </source>
</evidence>
<reference evidence="3" key="1">
    <citation type="submission" date="2021-06" db="EMBL/GenBank/DDBJ databases">
        <authorList>
            <person name="Kallberg Y."/>
            <person name="Tangrot J."/>
            <person name="Rosling A."/>
        </authorList>
    </citation>
    <scope>NUCLEOTIDE SEQUENCE</scope>
    <source>
        <strain evidence="3">FL966</strain>
    </source>
</reference>
<feature type="chain" id="PRO_5040397426" evidence="2">
    <location>
        <begin position="20"/>
        <end position="97"/>
    </location>
</feature>
<evidence type="ECO:0000256" key="2">
    <source>
        <dbReference type="SAM" id="SignalP"/>
    </source>
</evidence>
<name>A0A9N9PDY8_9GLOM</name>